<dbReference type="GO" id="GO:0005506">
    <property type="term" value="F:iron ion binding"/>
    <property type="evidence" value="ECO:0007669"/>
    <property type="project" value="InterPro"/>
</dbReference>
<accession>A0A381ZCV4</accession>
<dbReference type="PROSITE" id="PS51471">
    <property type="entry name" value="FE2OG_OXY"/>
    <property type="match status" value="1"/>
</dbReference>
<dbReference type="InterPro" id="IPR005123">
    <property type="entry name" value="Oxoglu/Fe-dep_dioxygenase_dom"/>
</dbReference>
<keyword evidence="2" id="KW-0479">Metal-binding</keyword>
<gene>
    <name evidence="7" type="ORF">METZ01_LOCUS139451</name>
</gene>
<sequence>MIDEETCQKFIEKFESNKDRLETINHIGGPQGENSISFNQLHLVQYDEWKPIQSGMIDLFQDVILRYKVDCSIRDKQWPSGCGFESVRIKRYLANDSDRFDPHVDVMNHDTARRFLSFFVYLNDVEVGGETKFLNLYKPGTYIPFTVTPKRGRLLVFPPLWPWYHAGLKPESGNKYLIQSYCHYA</sequence>
<evidence type="ECO:0000256" key="3">
    <source>
        <dbReference type="ARBA" id="ARBA00022964"/>
    </source>
</evidence>
<name>A0A381ZCV4_9ZZZZ</name>
<feature type="domain" description="Fe2OG dioxygenase" evidence="6">
    <location>
        <begin position="83"/>
        <end position="184"/>
    </location>
</feature>
<proteinExistence type="predicted"/>
<comment type="cofactor">
    <cofactor evidence="1">
        <name>L-ascorbate</name>
        <dbReference type="ChEBI" id="CHEBI:38290"/>
    </cofactor>
</comment>
<evidence type="ECO:0000256" key="5">
    <source>
        <dbReference type="ARBA" id="ARBA00023004"/>
    </source>
</evidence>
<organism evidence="7">
    <name type="scientific">marine metagenome</name>
    <dbReference type="NCBI Taxonomy" id="408172"/>
    <lineage>
        <taxon>unclassified sequences</taxon>
        <taxon>metagenomes</taxon>
        <taxon>ecological metagenomes</taxon>
    </lineage>
</organism>
<evidence type="ECO:0000256" key="1">
    <source>
        <dbReference type="ARBA" id="ARBA00001961"/>
    </source>
</evidence>
<dbReference type="GO" id="GO:0031418">
    <property type="term" value="F:L-ascorbic acid binding"/>
    <property type="evidence" value="ECO:0007669"/>
    <property type="project" value="InterPro"/>
</dbReference>
<evidence type="ECO:0000256" key="4">
    <source>
        <dbReference type="ARBA" id="ARBA00023002"/>
    </source>
</evidence>
<dbReference type="PANTHER" id="PTHR10869:SF236">
    <property type="entry name" value="PROLYL 4-HYDROXYLASE ALPHA SUBUNIT DOMAIN-CONTAINING PROTEIN"/>
    <property type="match status" value="1"/>
</dbReference>
<keyword evidence="3" id="KW-0223">Dioxygenase</keyword>
<dbReference type="GO" id="GO:0004656">
    <property type="term" value="F:procollagen-proline 4-dioxygenase activity"/>
    <property type="evidence" value="ECO:0007669"/>
    <property type="project" value="TreeGrafter"/>
</dbReference>
<reference evidence="7" key="1">
    <citation type="submission" date="2018-05" db="EMBL/GenBank/DDBJ databases">
        <authorList>
            <person name="Lanie J.A."/>
            <person name="Ng W.-L."/>
            <person name="Kazmierczak K.M."/>
            <person name="Andrzejewski T.M."/>
            <person name="Davidsen T.M."/>
            <person name="Wayne K.J."/>
            <person name="Tettelin H."/>
            <person name="Glass J.I."/>
            <person name="Rusch D."/>
            <person name="Podicherti R."/>
            <person name="Tsui H.-C.T."/>
            <person name="Winkler M.E."/>
        </authorList>
    </citation>
    <scope>NUCLEOTIDE SEQUENCE</scope>
</reference>
<dbReference type="InterPro" id="IPR045054">
    <property type="entry name" value="P4HA-like"/>
</dbReference>
<dbReference type="Gene3D" id="2.60.120.620">
    <property type="entry name" value="q2cbj1_9rhob like domain"/>
    <property type="match status" value="1"/>
</dbReference>
<dbReference type="GO" id="GO:0005783">
    <property type="term" value="C:endoplasmic reticulum"/>
    <property type="evidence" value="ECO:0007669"/>
    <property type="project" value="TreeGrafter"/>
</dbReference>
<evidence type="ECO:0000313" key="7">
    <source>
        <dbReference type="EMBL" id="SVA86597.1"/>
    </source>
</evidence>
<dbReference type="EMBL" id="UINC01020676">
    <property type="protein sequence ID" value="SVA86597.1"/>
    <property type="molecule type" value="Genomic_DNA"/>
</dbReference>
<protein>
    <recommendedName>
        <fullName evidence="6">Fe2OG dioxygenase domain-containing protein</fullName>
    </recommendedName>
</protein>
<dbReference type="PANTHER" id="PTHR10869">
    <property type="entry name" value="PROLYL 4-HYDROXYLASE ALPHA SUBUNIT"/>
    <property type="match status" value="1"/>
</dbReference>
<dbReference type="InterPro" id="IPR006620">
    <property type="entry name" value="Pro_4_hyd_alph"/>
</dbReference>
<keyword evidence="4" id="KW-0560">Oxidoreductase</keyword>
<dbReference type="InterPro" id="IPR044862">
    <property type="entry name" value="Pro_4_hyd_alph_FE2OG_OXY"/>
</dbReference>
<dbReference type="SMART" id="SM00702">
    <property type="entry name" value="P4Hc"/>
    <property type="match status" value="1"/>
</dbReference>
<evidence type="ECO:0000256" key="2">
    <source>
        <dbReference type="ARBA" id="ARBA00022723"/>
    </source>
</evidence>
<dbReference type="Pfam" id="PF13640">
    <property type="entry name" value="2OG-FeII_Oxy_3"/>
    <property type="match status" value="1"/>
</dbReference>
<evidence type="ECO:0000259" key="6">
    <source>
        <dbReference type="PROSITE" id="PS51471"/>
    </source>
</evidence>
<keyword evidence="5" id="KW-0408">Iron</keyword>
<dbReference type="AlphaFoldDB" id="A0A381ZCV4"/>